<protein>
    <submittedName>
        <fullName evidence="2">Acyl-CoA dehydrogenase</fullName>
    </submittedName>
</protein>
<dbReference type="RefSeq" id="WP_131830410.1">
    <property type="nucleotide sequence ID" value="NZ_MIJD01000147.1"/>
</dbReference>
<reference evidence="2 3" key="1">
    <citation type="submission" date="2016-09" db="EMBL/GenBank/DDBJ databases">
        <title>genome sequences of unsequenced Mycobacteria.</title>
        <authorList>
            <person name="Greninger A.L."/>
            <person name="Jerome K.R."/>
            <person name="Mcnair B."/>
            <person name="Wallis C."/>
            <person name="Fang F."/>
        </authorList>
    </citation>
    <scope>NUCLEOTIDE SEQUENCE [LARGE SCALE GENOMIC DNA]</scope>
    <source>
        <strain evidence="2 3">BM1</strain>
    </source>
</reference>
<gene>
    <name evidence="2" type="ORF">BV510_14925</name>
</gene>
<name>A0A1T3WGJ4_9MYCO</name>
<dbReference type="AlphaFoldDB" id="A0A1T3WGJ4"/>
<feature type="domain" description="Acyl-CoA dehydrogenase/oxidase N-terminal" evidence="1">
    <location>
        <begin position="7"/>
        <end position="79"/>
    </location>
</feature>
<dbReference type="Gene3D" id="1.10.540.10">
    <property type="entry name" value="Acyl-CoA dehydrogenase/oxidase, N-terminal domain"/>
    <property type="match status" value="1"/>
</dbReference>
<proteinExistence type="predicted"/>
<dbReference type="Proteomes" id="UP000191039">
    <property type="component" value="Unassembled WGS sequence"/>
</dbReference>
<accession>A0A1T3WGJ4</accession>
<dbReference type="SUPFAM" id="SSF56645">
    <property type="entry name" value="Acyl-CoA dehydrogenase NM domain-like"/>
    <property type="match status" value="1"/>
</dbReference>
<dbReference type="EMBL" id="MIJD01000147">
    <property type="protein sequence ID" value="OPE53569.1"/>
    <property type="molecule type" value="Genomic_DNA"/>
</dbReference>
<organism evidence="2 3">
    <name type="scientific">Mycolicibacterium diernhoferi</name>
    <dbReference type="NCBI Taxonomy" id="1801"/>
    <lineage>
        <taxon>Bacteria</taxon>
        <taxon>Bacillati</taxon>
        <taxon>Actinomycetota</taxon>
        <taxon>Actinomycetes</taxon>
        <taxon>Mycobacteriales</taxon>
        <taxon>Mycobacteriaceae</taxon>
        <taxon>Mycolicibacterium</taxon>
    </lineage>
</organism>
<dbReference type="GO" id="GO:0016627">
    <property type="term" value="F:oxidoreductase activity, acting on the CH-CH group of donors"/>
    <property type="evidence" value="ECO:0007669"/>
    <property type="project" value="InterPro"/>
</dbReference>
<comment type="caution">
    <text evidence="2">The sequence shown here is derived from an EMBL/GenBank/DDBJ whole genome shotgun (WGS) entry which is preliminary data.</text>
</comment>
<dbReference type="InterPro" id="IPR037069">
    <property type="entry name" value="AcylCoA_DH/ox_N_sf"/>
</dbReference>
<evidence type="ECO:0000313" key="2">
    <source>
        <dbReference type="EMBL" id="OPE53569.1"/>
    </source>
</evidence>
<dbReference type="GO" id="GO:0050660">
    <property type="term" value="F:flavin adenine dinucleotide binding"/>
    <property type="evidence" value="ECO:0007669"/>
    <property type="project" value="InterPro"/>
</dbReference>
<evidence type="ECO:0000313" key="3">
    <source>
        <dbReference type="Proteomes" id="UP000191039"/>
    </source>
</evidence>
<sequence length="79" mass="8421">MNFEIDEQQRDFASSIDAALGAADVPAAVRAWADGDTAPGRKVWNQLTELGVTALLVAEKYDGIDAHPVDLVVAVERLG</sequence>
<dbReference type="InterPro" id="IPR009100">
    <property type="entry name" value="AcylCoA_DH/oxidase_NM_dom_sf"/>
</dbReference>
<dbReference type="InterPro" id="IPR013786">
    <property type="entry name" value="AcylCoA_DH/ox_N"/>
</dbReference>
<dbReference type="Pfam" id="PF02771">
    <property type="entry name" value="Acyl-CoA_dh_N"/>
    <property type="match status" value="1"/>
</dbReference>
<feature type="non-terminal residue" evidence="2">
    <location>
        <position position="79"/>
    </location>
</feature>
<evidence type="ECO:0000259" key="1">
    <source>
        <dbReference type="Pfam" id="PF02771"/>
    </source>
</evidence>